<protein>
    <submittedName>
        <fullName evidence="2">Uncharacterized protein</fullName>
    </submittedName>
</protein>
<name>A0ABP9BYV9_9ACTN</name>
<dbReference type="Proteomes" id="UP001501265">
    <property type="component" value="Unassembled WGS sequence"/>
</dbReference>
<proteinExistence type="predicted"/>
<feature type="region of interest" description="Disordered" evidence="1">
    <location>
        <begin position="35"/>
        <end position="65"/>
    </location>
</feature>
<dbReference type="EMBL" id="BAABIG010000027">
    <property type="protein sequence ID" value="GAA4802109.1"/>
    <property type="molecule type" value="Genomic_DNA"/>
</dbReference>
<organism evidence="2 3">
    <name type="scientific">Streptomyces ziwulingensis</name>
    <dbReference type="NCBI Taxonomy" id="1045501"/>
    <lineage>
        <taxon>Bacteria</taxon>
        <taxon>Bacillati</taxon>
        <taxon>Actinomycetota</taxon>
        <taxon>Actinomycetes</taxon>
        <taxon>Kitasatosporales</taxon>
        <taxon>Streptomycetaceae</taxon>
        <taxon>Streptomyces</taxon>
    </lineage>
</organism>
<sequence length="87" mass="9259">MRRAYRVQWPRSGSGKAASGSYTRRYAAYGTITEDTLGTPAPFPAPGGENLTRPGHGRAGTFPDRPTSVLRAEVILGTGPRADTGRL</sequence>
<evidence type="ECO:0000313" key="3">
    <source>
        <dbReference type="Proteomes" id="UP001501265"/>
    </source>
</evidence>
<keyword evidence="3" id="KW-1185">Reference proteome</keyword>
<feature type="region of interest" description="Disordered" evidence="1">
    <location>
        <begin position="1"/>
        <end position="20"/>
    </location>
</feature>
<accession>A0ABP9BYV9</accession>
<evidence type="ECO:0000313" key="2">
    <source>
        <dbReference type="EMBL" id="GAA4802109.1"/>
    </source>
</evidence>
<evidence type="ECO:0000256" key="1">
    <source>
        <dbReference type="SAM" id="MobiDB-lite"/>
    </source>
</evidence>
<comment type="caution">
    <text evidence="2">The sequence shown here is derived from an EMBL/GenBank/DDBJ whole genome shotgun (WGS) entry which is preliminary data.</text>
</comment>
<reference evidence="3" key="1">
    <citation type="journal article" date="2019" name="Int. J. Syst. Evol. Microbiol.">
        <title>The Global Catalogue of Microorganisms (GCM) 10K type strain sequencing project: providing services to taxonomists for standard genome sequencing and annotation.</title>
        <authorList>
            <consortium name="The Broad Institute Genomics Platform"/>
            <consortium name="The Broad Institute Genome Sequencing Center for Infectious Disease"/>
            <person name="Wu L."/>
            <person name="Ma J."/>
        </authorList>
    </citation>
    <scope>NUCLEOTIDE SEQUENCE [LARGE SCALE GENOMIC DNA]</scope>
    <source>
        <strain evidence="3">JCM 18081</strain>
    </source>
</reference>
<gene>
    <name evidence="2" type="ORF">GCM10023220_33870</name>
</gene>